<sequence>MDQHTLSLEAQIEAILFYKGEGVKESELIKTLGTDEQSFKDAVLNLRENLSGRGLTLLEHDGIIALGTAQGAHGLIEKITKEELTRDLGRAGLETLSIVLYKGPVNRREIDYIRGVNSSFILRNLLMRGLIERVDDKAGRGYSYKPSLDLLMHLGISRIDELPDYHKVKEELERFGKSEDNGDNAVV</sequence>
<dbReference type="GO" id="GO:0051304">
    <property type="term" value="P:chromosome separation"/>
    <property type="evidence" value="ECO:0007669"/>
    <property type="project" value="InterPro"/>
</dbReference>
<keyword evidence="1" id="KW-0963">Cytoplasm</keyword>
<evidence type="ECO:0000313" key="6">
    <source>
        <dbReference type="Proteomes" id="UP000231333"/>
    </source>
</evidence>
<dbReference type="PANTHER" id="PTHR34298:SF2">
    <property type="entry name" value="SEGREGATION AND CONDENSATION PROTEIN B"/>
    <property type="match status" value="1"/>
</dbReference>
<dbReference type="Proteomes" id="UP000231333">
    <property type="component" value="Unassembled WGS sequence"/>
</dbReference>
<reference evidence="5 6" key="1">
    <citation type="submission" date="2017-09" db="EMBL/GenBank/DDBJ databases">
        <title>Depth-based differentiation of microbial function through sediment-hosted aquifers and enrichment of novel symbionts in the deep terrestrial subsurface.</title>
        <authorList>
            <person name="Probst A.J."/>
            <person name="Ladd B."/>
            <person name="Jarett J.K."/>
            <person name="Geller-Mcgrath D.E."/>
            <person name="Sieber C.M."/>
            <person name="Emerson J.B."/>
            <person name="Anantharaman K."/>
            <person name="Thomas B.C."/>
            <person name="Malmstrom R."/>
            <person name="Stieglmeier M."/>
            <person name="Klingl A."/>
            <person name="Woyke T."/>
            <person name="Ryan C.M."/>
            <person name="Banfield J.F."/>
        </authorList>
    </citation>
    <scope>NUCLEOTIDE SEQUENCE [LARGE SCALE GENOMIC DNA]</scope>
    <source>
        <strain evidence="5">CG10_big_fil_rev_8_21_14_0_10_42_12</strain>
    </source>
</reference>
<dbReference type="InterPro" id="IPR036390">
    <property type="entry name" value="WH_DNA-bd_sf"/>
</dbReference>
<name>A0A2H0QVT4_9BACT</name>
<evidence type="ECO:0000313" key="5">
    <source>
        <dbReference type="EMBL" id="PIR38392.1"/>
    </source>
</evidence>
<keyword evidence="2" id="KW-0132">Cell division</keyword>
<proteinExistence type="predicted"/>
<evidence type="ECO:0000256" key="1">
    <source>
        <dbReference type="ARBA" id="ARBA00022490"/>
    </source>
</evidence>
<comment type="caution">
    <text evidence="5">The sequence shown here is derived from an EMBL/GenBank/DDBJ whole genome shotgun (WGS) entry which is preliminary data.</text>
</comment>
<keyword evidence="3" id="KW-0159">Chromosome partition</keyword>
<gene>
    <name evidence="5" type="ORF">COV34_02180</name>
</gene>
<evidence type="ECO:0000256" key="4">
    <source>
        <dbReference type="ARBA" id="ARBA00023306"/>
    </source>
</evidence>
<dbReference type="InterPro" id="IPR005234">
    <property type="entry name" value="ScpB_csome_segregation"/>
</dbReference>
<dbReference type="InterPro" id="IPR036388">
    <property type="entry name" value="WH-like_DNA-bd_sf"/>
</dbReference>
<accession>A0A2H0QVT4</accession>
<evidence type="ECO:0000256" key="2">
    <source>
        <dbReference type="ARBA" id="ARBA00022618"/>
    </source>
</evidence>
<dbReference type="PANTHER" id="PTHR34298">
    <property type="entry name" value="SEGREGATION AND CONDENSATION PROTEIN B"/>
    <property type="match status" value="1"/>
</dbReference>
<dbReference type="Gene3D" id="1.10.10.10">
    <property type="entry name" value="Winged helix-like DNA-binding domain superfamily/Winged helix DNA-binding domain"/>
    <property type="match status" value="2"/>
</dbReference>
<dbReference type="SUPFAM" id="SSF46785">
    <property type="entry name" value="Winged helix' DNA-binding domain"/>
    <property type="match status" value="2"/>
</dbReference>
<keyword evidence="4" id="KW-0131">Cell cycle</keyword>
<dbReference type="EMBL" id="PCXL01000011">
    <property type="protein sequence ID" value="PIR38392.1"/>
    <property type="molecule type" value="Genomic_DNA"/>
</dbReference>
<evidence type="ECO:0000256" key="3">
    <source>
        <dbReference type="ARBA" id="ARBA00022829"/>
    </source>
</evidence>
<organism evidence="5 6">
    <name type="scientific">Candidatus Zambryskibacteria bacterium CG10_big_fil_rev_8_21_14_0_10_42_12</name>
    <dbReference type="NCBI Taxonomy" id="1975115"/>
    <lineage>
        <taxon>Bacteria</taxon>
        <taxon>Candidatus Zambryskiibacteriota</taxon>
    </lineage>
</organism>
<evidence type="ECO:0008006" key="7">
    <source>
        <dbReference type="Google" id="ProtNLM"/>
    </source>
</evidence>
<dbReference type="AlphaFoldDB" id="A0A2H0QVT4"/>
<protein>
    <recommendedName>
        <fullName evidence="7">SMC-Scp complex subunit ScpB</fullName>
    </recommendedName>
</protein>
<dbReference type="Pfam" id="PF04079">
    <property type="entry name" value="SMC_ScpB"/>
    <property type="match status" value="1"/>
</dbReference>
<dbReference type="GO" id="GO:0051301">
    <property type="term" value="P:cell division"/>
    <property type="evidence" value="ECO:0007669"/>
    <property type="project" value="UniProtKB-KW"/>
</dbReference>